<protein>
    <submittedName>
        <fullName evidence="2">DUF1430 domain-containing protein</fullName>
    </submittedName>
</protein>
<feature type="transmembrane region" description="Helical" evidence="1">
    <location>
        <begin position="218"/>
        <end position="236"/>
    </location>
</feature>
<feature type="transmembrane region" description="Helical" evidence="1">
    <location>
        <begin position="646"/>
        <end position="667"/>
    </location>
</feature>
<keyword evidence="1" id="KW-0812">Transmembrane</keyword>
<keyword evidence="1" id="KW-1133">Transmembrane helix</keyword>
<dbReference type="EMBL" id="JAUHQC010000001">
    <property type="protein sequence ID" value="MDN4532075.1"/>
    <property type="molecule type" value="Genomic_DNA"/>
</dbReference>
<dbReference type="Pfam" id="PF07242">
    <property type="entry name" value="DUF1430"/>
    <property type="match status" value="1"/>
</dbReference>
<name>A0AAW7M5Y1_9STAP</name>
<evidence type="ECO:0000256" key="1">
    <source>
        <dbReference type="SAM" id="Phobius"/>
    </source>
</evidence>
<feature type="transmembrane region" description="Helical" evidence="1">
    <location>
        <begin position="166"/>
        <end position="186"/>
    </location>
</feature>
<dbReference type="Proteomes" id="UP001171687">
    <property type="component" value="Unassembled WGS sequence"/>
</dbReference>
<feature type="transmembrane region" description="Helical" evidence="1">
    <location>
        <begin position="284"/>
        <end position="304"/>
    </location>
</feature>
<organism evidence="2 3">
    <name type="scientific">Staphylococcus auricularis</name>
    <dbReference type="NCBI Taxonomy" id="29379"/>
    <lineage>
        <taxon>Bacteria</taxon>
        <taxon>Bacillati</taxon>
        <taxon>Bacillota</taxon>
        <taxon>Bacilli</taxon>
        <taxon>Bacillales</taxon>
        <taxon>Staphylococcaceae</taxon>
        <taxon>Staphylococcus</taxon>
    </lineage>
</organism>
<reference evidence="2" key="1">
    <citation type="submission" date="2023-07" db="EMBL/GenBank/DDBJ databases">
        <title>Evaluation of the beneficial properties of pineapple isolates.</title>
        <authorList>
            <person name="Adefiranye O."/>
        </authorList>
    </citation>
    <scope>NUCLEOTIDE SEQUENCE</scope>
    <source>
        <strain evidence="2">PAPLE_T1</strain>
    </source>
</reference>
<keyword evidence="1" id="KW-0472">Membrane</keyword>
<dbReference type="InterPro" id="IPR006541">
    <property type="entry name" value="Bacteriocin_ass"/>
</dbReference>
<feature type="transmembrane region" description="Helical" evidence="1">
    <location>
        <begin position="248"/>
        <end position="272"/>
    </location>
</feature>
<proteinExistence type="predicted"/>
<gene>
    <name evidence="2" type="ORF">QYH67_00375</name>
</gene>
<dbReference type="RefSeq" id="WP_150888530.1">
    <property type="nucleotide sequence ID" value="NZ_CAKZJA010000001.1"/>
</dbReference>
<accession>A0AAW7M5Y1</accession>
<evidence type="ECO:0000313" key="2">
    <source>
        <dbReference type="EMBL" id="MDN4532075.1"/>
    </source>
</evidence>
<feature type="transmembrane region" description="Helical" evidence="1">
    <location>
        <begin position="575"/>
        <end position="600"/>
    </location>
</feature>
<dbReference type="AlphaFoldDB" id="A0AAW7M5Y1"/>
<feature type="transmembrane region" description="Helical" evidence="1">
    <location>
        <begin position="621"/>
        <end position="640"/>
    </location>
</feature>
<comment type="caution">
    <text evidence="2">The sequence shown here is derived from an EMBL/GenBank/DDBJ whole genome shotgun (WGS) entry which is preliminary data.</text>
</comment>
<evidence type="ECO:0000313" key="3">
    <source>
        <dbReference type="Proteomes" id="UP001171687"/>
    </source>
</evidence>
<sequence length="680" mass="78959">MKKIILILILAISLAFSLITINIFKELSFFNTIIKDHDKINFSYSSEHKKHTDDASKYFRKIANNHHVGLTKVTYTGENDVLFNTNEKKLLNKRDNKHQLNLFDSKINITVENLANTHHLTEEGTYYLTGSSTDKEKVIALINKNVGETVSIETEDFLSYLTIDTYSFSFLMLLGILVIIAYCHYLQRNKYNYKTLADFGYSVREIVNFIFRDLKQTLISYAIIFVMVGIGIYIIIYNDVNLFKPVIIFIFTIIAGLILLSLITFINISIFMKGFYKNQTQPNITLFIYTYILLAIVMTVFFTTSVNQLLSNSKEYRSIASSMKNWDYTKNVYKIVKAENGAHHKKSIELTQDKKFEKLFKSKNNFGFLIDTENFMGEDEGDPLYLVNEEEDSNIEADGKTITIDENYLKLHKRENINGKDVLNQIVHKKYTRNILVPIKFKSDEKKIVKNFKEDFNFKRTLSDNSEKIKTPVDINIIYVRNNIKYPTYEQTIGGKDNKIKAPIAIVETGNVSKRNFQHYMAMCYFFESKSKQPYNDIEPILKKYHLTSDLPAIESVYNTKIDEMKEIKGEIVKYVVLALLTLISFIIALITAIHLYFVNWKYTIFIKYNLGYSTLSTHKYPLLLLILMNFILLMLLVNHHLVEGLVIFGSILVLEIIIVAFEFLILNQKNKNDILKGKE</sequence>